<reference evidence="3" key="1">
    <citation type="submission" date="2020-09" db="EMBL/GenBank/DDBJ databases">
        <title>Genome-Enabled Discovery of Anthraquinone Biosynthesis in Senna tora.</title>
        <authorList>
            <person name="Kang S.-H."/>
            <person name="Pandey R.P."/>
            <person name="Lee C.-M."/>
            <person name="Sim J.-S."/>
            <person name="Jeong J.-T."/>
            <person name="Choi B.-S."/>
            <person name="Jung M."/>
            <person name="Ginzburg D."/>
            <person name="Zhao K."/>
            <person name="Won S.Y."/>
            <person name="Oh T.-J."/>
            <person name="Yu Y."/>
            <person name="Kim N.-H."/>
            <person name="Lee O.R."/>
            <person name="Lee T.-H."/>
            <person name="Bashyal P."/>
            <person name="Kim T.-S."/>
            <person name="Lee W.-H."/>
            <person name="Kawkins C."/>
            <person name="Kim C.-K."/>
            <person name="Kim J.S."/>
            <person name="Ahn B.O."/>
            <person name="Rhee S.Y."/>
            <person name="Sohng J.K."/>
        </authorList>
    </citation>
    <scope>NUCLEOTIDE SEQUENCE</scope>
    <source>
        <tissue evidence="3">Leaf</tissue>
    </source>
</reference>
<dbReference type="InterPro" id="IPR040348">
    <property type="entry name" value="POLAR-like"/>
</dbReference>
<dbReference type="AlphaFoldDB" id="A0A834SLP8"/>
<evidence type="ECO:0000256" key="2">
    <source>
        <dbReference type="SAM" id="MobiDB-lite"/>
    </source>
</evidence>
<feature type="region of interest" description="Disordered" evidence="2">
    <location>
        <begin position="436"/>
        <end position="464"/>
    </location>
</feature>
<protein>
    <submittedName>
        <fullName evidence="3">Uncharacterized protein</fullName>
    </submittedName>
</protein>
<evidence type="ECO:0000313" key="3">
    <source>
        <dbReference type="EMBL" id="KAF7806259.1"/>
    </source>
</evidence>
<comment type="caution">
    <text evidence="3">The sequence shown here is derived from an EMBL/GenBank/DDBJ whole genome shotgun (WGS) entry which is preliminary data.</text>
</comment>
<dbReference type="GO" id="GO:0008356">
    <property type="term" value="P:asymmetric cell division"/>
    <property type="evidence" value="ECO:0007669"/>
    <property type="project" value="InterPro"/>
</dbReference>
<keyword evidence="1" id="KW-0175">Coiled coil</keyword>
<keyword evidence="4" id="KW-1185">Reference proteome</keyword>
<feature type="coiled-coil region" evidence="1">
    <location>
        <begin position="296"/>
        <end position="330"/>
    </location>
</feature>
<dbReference type="OrthoDB" id="1701885at2759"/>
<accession>A0A834SLP8</accession>
<name>A0A834SLP8_9FABA</name>
<dbReference type="Proteomes" id="UP000634136">
    <property type="component" value="Unassembled WGS sequence"/>
</dbReference>
<feature type="coiled-coil region" evidence="1">
    <location>
        <begin position="479"/>
        <end position="506"/>
    </location>
</feature>
<organism evidence="3 4">
    <name type="scientific">Senna tora</name>
    <dbReference type="NCBI Taxonomy" id="362788"/>
    <lineage>
        <taxon>Eukaryota</taxon>
        <taxon>Viridiplantae</taxon>
        <taxon>Streptophyta</taxon>
        <taxon>Embryophyta</taxon>
        <taxon>Tracheophyta</taxon>
        <taxon>Spermatophyta</taxon>
        <taxon>Magnoliopsida</taxon>
        <taxon>eudicotyledons</taxon>
        <taxon>Gunneridae</taxon>
        <taxon>Pentapetalae</taxon>
        <taxon>rosids</taxon>
        <taxon>fabids</taxon>
        <taxon>Fabales</taxon>
        <taxon>Fabaceae</taxon>
        <taxon>Caesalpinioideae</taxon>
        <taxon>Cassia clade</taxon>
        <taxon>Senna</taxon>
    </lineage>
</organism>
<sequence length="678" mass="76025">MDLWVVVAAAGAGYLAKYWNNLSKSSDSSNQWSSEDHTFENTKSSSHPLCREAWGDESGKDVSSEQRVSDGNLVDGLPTVEVMSNKVLHCRNIRHGNYDESIVLSISNLPLSFSPNENLCDVEDGNEQISNVSGNYGFLCSDSSAGQMGPNHHLAGSKTSRRNKHLYGHLSRPLSSLESCLMAQLYKEHCEMEEYVFSSVPSPSTPTRSFLVSNGSQIISRSNPKSFSASIVKEAYQENNESVFGIPSLPKIRSFNDPKKLKHEAGQWRSGKHICNQLDAMFLFSLGISFGIITSIVTNKREVDKLRDLLKQTENLVQDLQEELEMKDSMTVKELNNENYGSQDTCDHSFYDKEINGFSPEKHMDNSPRNGCKEIYNQKEEECSESMSKIEAELEAELERLGLNINTSNLDRKLSELAEVDPDFVADFAQGELRADTVRGKPLAQPKSDDDTSETTTPLPADYAVSPHELTLRLHEVIESRLEERVKELEIALQNSQRKVQLMESEHKHCYKRNFHSYGHASLFSRGNPLTYDDCDPMAEPLVMNLSGEALDAYNEAYEELMKTDESEENSPSGIHDNDHEEGLLQVQHSGANGSIAYLTNNGGRMSGELSSSKVTTPFEGQNCDVCEFNAVTEDENSASDHDMEREMIRRIVDRTKKGSPIFQNVQRMLYSMGEDEH</sequence>
<gene>
    <name evidence="3" type="ORF">G2W53_038420</name>
</gene>
<evidence type="ECO:0000256" key="1">
    <source>
        <dbReference type="SAM" id="Coils"/>
    </source>
</evidence>
<evidence type="ECO:0000313" key="4">
    <source>
        <dbReference type="Proteomes" id="UP000634136"/>
    </source>
</evidence>
<dbReference type="PANTHER" id="PTHR33476:SF7">
    <property type="entry name" value="EMB|CAB62613.1"/>
    <property type="match status" value="1"/>
</dbReference>
<dbReference type="EMBL" id="JAAIUW010000012">
    <property type="protein sequence ID" value="KAF7806259.1"/>
    <property type="molecule type" value="Genomic_DNA"/>
</dbReference>
<dbReference type="PANTHER" id="PTHR33476">
    <property type="entry name" value="EMB|CAB62613.1"/>
    <property type="match status" value="1"/>
</dbReference>
<proteinExistence type="predicted"/>